<evidence type="ECO:0000313" key="2">
    <source>
        <dbReference type="EnsemblMetazoa" id="ASIC004077-PA"/>
    </source>
</evidence>
<dbReference type="AlphaFoldDB" id="A0A084VG13"/>
<proteinExistence type="predicted"/>
<reference evidence="1 3" key="1">
    <citation type="journal article" date="2014" name="BMC Genomics">
        <title>Genome sequence of Anopheles sinensis provides insight into genetics basis of mosquito competence for malaria parasites.</title>
        <authorList>
            <person name="Zhou D."/>
            <person name="Zhang D."/>
            <person name="Ding G."/>
            <person name="Shi L."/>
            <person name="Hou Q."/>
            <person name="Ye Y."/>
            <person name="Xu Y."/>
            <person name="Zhou H."/>
            <person name="Xiong C."/>
            <person name="Li S."/>
            <person name="Yu J."/>
            <person name="Hong S."/>
            <person name="Yu X."/>
            <person name="Zou P."/>
            <person name="Chen C."/>
            <person name="Chang X."/>
            <person name="Wang W."/>
            <person name="Lv Y."/>
            <person name="Sun Y."/>
            <person name="Ma L."/>
            <person name="Shen B."/>
            <person name="Zhu C."/>
        </authorList>
    </citation>
    <scope>NUCLEOTIDE SEQUENCE [LARGE SCALE GENOMIC DNA]</scope>
</reference>
<dbReference type="EMBL" id="ATLV01012594">
    <property type="status" value="NOT_ANNOTATED_CDS"/>
    <property type="molecule type" value="Genomic_DNA"/>
</dbReference>
<evidence type="ECO:0000313" key="3">
    <source>
        <dbReference type="Proteomes" id="UP000030765"/>
    </source>
</evidence>
<evidence type="ECO:0000313" key="1">
    <source>
        <dbReference type="EMBL" id="KFB36907.1"/>
    </source>
</evidence>
<dbReference type="EMBL" id="KE524806">
    <property type="protein sequence ID" value="KFB36907.1"/>
    <property type="molecule type" value="Genomic_DNA"/>
</dbReference>
<dbReference type="EnsemblMetazoa" id="ASIC004077-RA">
    <property type="protein sequence ID" value="ASIC004077-PA"/>
    <property type="gene ID" value="ASIC004077"/>
</dbReference>
<organism evidence="1">
    <name type="scientific">Anopheles sinensis</name>
    <name type="common">Mosquito</name>
    <dbReference type="NCBI Taxonomy" id="74873"/>
    <lineage>
        <taxon>Eukaryota</taxon>
        <taxon>Metazoa</taxon>
        <taxon>Ecdysozoa</taxon>
        <taxon>Arthropoda</taxon>
        <taxon>Hexapoda</taxon>
        <taxon>Insecta</taxon>
        <taxon>Pterygota</taxon>
        <taxon>Neoptera</taxon>
        <taxon>Endopterygota</taxon>
        <taxon>Diptera</taxon>
        <taxon>Nematocera</taxon>
        <taxon>Culicoidea</taxon>
        <taxon>Culicidae</taxon>
        <taxon>Anophelinae</taxon>
        <taxon>Anopheles</taxon>
    </lineage>
</organism>
<dbReference type="VEuPathDB" id="VectorBase:ASIC004077"/>
<protein>
    <submittedName>
        <fullName evidence="1 2">Uncharacterized protein</fullName>
    </submittedName>
</protein>
<dbReference type="Proteomes" id="UP000030765">
    <property type="component" value="Unassembled WGS sequence"/>
</dbReference>
<sequence>MQLIPVDGELKLMPAGGCGSAETPHRNAQPRRMPPCHSPVSVPISNRGPGVRLPPTAPAPSDGLRGYLIAVSYDDGRKRDTASWRAAAAQQRSWRPRSCLSSKQARNVMPVHRQGVGCYFYIPLAPPRGAFFLSGFRFASECFAHLAIVKDRSIVVREKLRW</sequence>
<name>A0A084VG13_ANOSI</name>
<keyword evidence="3" id="KW-1185">Reference proteome</keyword>
<gene>
    <name evidence="1" type="ORF">ZHAS_00004077</name>
</gene>
<accession>A0A084VG13</accession>
<reference evidence="2" key="2">
    <citation type="submission" date="2020-05" db="UniProtKB">
        <authorList>
            <consortium name="EnsemblMetazoa"/>
        </authorList>
    </citation>
    <scope>IDENTIFICATION</scope>
</reference>